<dbReference type="AlphaFoldDB" id="A0A137PJ70"/>
<feature type="compositionally biased region" description="Low complexity" evidence="1">
    <location>
        <begin position="182"/>
        <end position="196"/>
    </location>
</feature>
<dbReference type="InterPro" id="IPR016137">
    <property type="entry name" value="RGS"/>
</dbReference>
<dbReference type="Pfam" id="PF00615">
    <property type="entry name" value="RGS"/>
    <property type="match status" value="1"/>
</dbReference>
<feature type="domain" description="RGS" evidence="2">
    <location>
        <begin position="289"/>
        <end position="390"/>
    </location>
</feature>
<dbReference type="Proteomes" id="UP000070444">
    <property type="component" value="Unassembled WGS sequence"/>
</dbReference>
<dbReference type="CDD" id="cd07440">
    <property type="entry name" value="RGS"/>
    <property type="match status" value="1"/>
</dbReference>
<evidence type="ECO:0000313" key="3">
    <source>
        <dbReference type="EMBL" id="KXN74981.1"/>
    </source>
</evidence>
<feature type="region of interest" description="Disordered" evidence="1">
    <location>
        <begin position="1"/>
        <end position="30"/>
    </location>
</feature>
<dbReference type="Gene3D" id="1.10.167.10">
    <property type="entry name" value="Regulator of G-protein Signalling 4, domain 2"/>
    <property type="match status" value="1"/>
</dbReference>
<gene>
    <name evidence="3" type="ORF">CONCODRAFT_66997</name>
</gene>
<dbReference type="SUPFAM" id="SSF48097">
    <property type="entry name" value="Regulator of G-protein signaling, RGS"/>
    <property type="match status" value="1"/>
</dbReference>
<reference evidence="3 4" key="1">
    <citation type="journal article" date="2015" name="Genome Biol. Evol.">
        <title>Phylogenomic analyses indicate that early fungi evolved digesting cell walls of algal ancestors of land plants.</title>
        <authorList>
            <person name="Chang Y."/>
            <person name="Wang S."/>
            <person name="Sekimoto S."/>
            <person name="Aerts A.L."/>
            <person name="Choi C."/>
            <person name="Clum A."/>
            <person name="LaButti K.M."/>
            <person name="Lindquist E.A."/>
            <person name="Yee Ngan C."/>
            <person name="Ohm R.A."/>
            <person name="Salamov A.A."/>
            <person name="Grigoriev I.V."/>
            <person name="Spatafora J.W."/>
            <person name="Berbee M.L."/>
        </authorList>
    </citation>
    <scope>NUCLEOTIDE SEQUENCE [LARGE SCALE GENOMIC DNA]</scope>
    <source>
        <strain evidence="3 4">NRRL 28638</strain>
    </source>
</reference>
<feature type="compositionally biased region" description="Polar residues" evidence="1">
    <location>
        <begin position="14"/>
        <end position="24"/>
    </location>
</feature>
<dbReference type="InterPro" id="IPR044926">
    <property type="entry name" value="RGS_subdomain_2"/>
</dbReference>
<evidence type="ECO:0000256" key="1">
    <source>
        <dbReference type="SAM" id="MobiDB-lite"/>
    </source>
</evidence>
<feature type="region of interest" description="Disordered" evidence="1">
    <location>
        <begin position="138"/>
        <end position="208"/>
    </location>
</feature>
<sequence length="989" mass="113114">MSDTNNNLQVNNNTDPISEGNQYSPKRVPKNSKTNIYQASLSRIESRKKEWIKLNVVIKGWCSMAHPPMTWDDINHGEINIFCHRSDTIEDICHRIESEWCLNHGMLFKSFLAPNISGLAANASLEALELSPANPASNVLPPQLLPQEEDSTRIKESSPEPEHHPIQLNLPRISVSISNPPTSNSDSESYFSSNSTEIEKDSNMSHSSPCDELIPLICGMVYYEGRPLDFRAPINLYLSDIEFSPNSPLPKLEITNHLNLEEYYKKMLHVEELSLGALLMTKYDDFMQFIDFCTIEKCLELLSFWLELEAFRLGKDNRSVMEASWYLYCTYIDEQAPLKVELPQEMVEDLFVGIHNKHQHYICAGELKSQFDWIHHFVEMELVNRSYTRFRLMRPAMQGVEREKTNVWDYYQPNEELTSIFPIPSLASFNFPYLYPDALLGSILSQFVGPLFTVEDYLPLYAPVKQIRRRKIIQKFHIFFHNYNSDSYWRSDKSIRSRRKLNLSRSVDCLCEKARTSPRMHLVPTLLAPDNHPLSRNFSDSTDSLSIDSPPPQVHYPDLNRGYQSQESLHSKGVRRATIAYYDRANNWLNHMDNIDIELGHPLSRLSTTSIQSDQPSLQHSKPKEKNALINKLTQIWKIEYLVKRRNSAPSENIKVNSDQLVDKNHLYLRRGSQDSNIPIFSKENLPAANCLDSPMKPELGMISYCNEGHNDEKTGTPKDLLSHIEKEGIPRELFRAEDSSSPYISEGLSFLETSRLSINSFQRKSMKEGELQPNDYNDVLNQLECTLNKTKPRTPYIAANRGAYCPSRASVVEKVSKLKKVFGEIPPPELVRTFTEDGRVSTSTERSSIGLNSSPCSGKRFSLQSVLSQHVAITTVREDSSSSGSPIHSTTQIPVHWVRGKQWMINSDVSDPQLVAHTVFRRRVGKLKTILGDELQYETSIHNNMTNNDFSKGTKEFSNMIKKGKNRLTQFIPNSSKSFRLSGSIDNL</sequence>
<dbReference type="OrthoDB" id="196547at2759"/>
<evidence type="ECO:0000313" key="4">
    <source>
        <dbReference type="Proteomes" id="UP000070444"/>
    </source>
</evidence>
<evidence type="ECO:0000259" key="2">
    <source>
        <dbReference type="PROSITE" id="PS50132"/>
    </source>
</evidence>
<dbReference type="InterPro" id="IPR036305">
    <property type="entry name" value="RGS_sf"/>
</dbReference>
<keyword evidence="4" id="KW-1185">Reference proteome</keyword>
<dbReference type="PROSITE" id="PS50132">
    <property type="entry name" value="RGS"/>
    <property type="match status" value="1"/>
</dbReference>
<accession>A0A137PJ70</accession>
<feature type="compositionally biased region" description="Basic and acidic residues" evidence="1">
    <location>
        <begin position="150"/>
        <end position="165"/>
    </location>
</feature>
<organism evidence="3 4">
    <name type="scientific">Conidiobolus coronatus (strain ATCC 28846 / CBS 209.66 / NRRL 28638)</name>
    <name type="common">Delacroixia coronata</name>
    <dbReference type="NCBI Taxonomy" id="796925"/>
    <lineage>
        <taxon>Eukaryota</taxon>
        <taxon>Fungi</taxon>
        <taxon>Fungi incertae sedis</taxon>
        <taxon>Zoopagomycota</taxon>
        <taxon>Entomophthoromycotina</taxon>
        <taxon>Entomophthoromycetes</taxon>
        <taxon>Entomophthorales</taxon>
        <taxon>Ancylistaceae</taxon>
        <taxon>Conidiobolus</taxon>
    </lineage>
</organism>
<protein>
    <recommendedName>
        <fullName evidence="2">RGS domain-containing protein</fullName>
    </recommendedName>
</protein>
<dbReference type="EMBL" id="KQ964418">
    <property type="protein sequence ID" value="KXN74981.1"/>
    <property type="molecule type" value="Genomic_DNA"/>
</dbReference>
<name>A0A137PJ70_CONC2</name>
<feature type="compositionally biased region" description="Low complexity" evidence="1">
    <location>
        <begin position="1"/>
        <end position="13"/>
    </location>
</feature>
<proteinExistence type="predicted"/>